<dbReference type="RefSeq" id="WP_123236877.1">
    <property type="nucleotide sequence ID" value="NZ_RJVP01000002.1"/>
</dbReference>
<name>A0A3N0V3A4_9PROT</name>
<evidence type="ECO:0000313" key="1">
    <source>
        <dbReference type="EMBL" id="ROH87072.1"/>
    </source>
</evidence>
<sequence>MAKTKAEFHIDYVLADRDDLVVTGWYKGDATLELLHGEQVVPYQILLVERPDVGSYFGIRVTECSGFILYVQGYKASVSDTVLHLKDESGHSVRAVPLEVSPDQAPGMEIVEQYKLGKQLPETLFEEKLIVGDRKYLLQEGRENTNASGYVEVLKEVQESGDLLIIGWAAGKLPDALALKSGSHAVMLSNCFKYVRKDIEDAFATAFGQGSKNAGFIVVVPAAAVPHEKAGIYLVDEETNSARLVEESSNIERGVPYVDIQTFMNGIYTPQHTMVERVLAVDGPLSHHARRSERHNQFLMMEDYSIRVRQTKSMLNLALIVSGDYEGDLLNSIISMCTLGQATQQISLNIFIQGQEQEIGRMQAIAERMHNLFGCATRVFSGCNNLMLGNIRHSFSRNTSANFLVVDARSGLELCGLKTIDLHNIESGKINFFRARDVHGTSESIGLTELGKYRTESELSGIKSKFSSARYGAFACNAETFKQLTNLAPTVPMDEIDYLYLVLHIHRKLNETFEVEVYAGGLPFAKNKNKVLNYHESLHKEIQMYELANVGA</sequence>
<dbReference type="Proteomes" id="UP000275137">
    <property type="component" value="Unassembled WGS sequence"/>
</dbReference>
<comment type="caution">
    <text evidence="1">The sequence shown here is derived from an EMBL/GenBank/DDBJ whole genome shotgun (WGS) entry which is preliminary data.</text>
</comment>
<dbReference type="AlphaFoldDB" id="A0A3N0V3A4"/>
<protein>
    <submittedName>
        <fullName evidence="1">Uncharacterized protein</fullName>
    </submittedName>
</protein>
<keyword evidence="2" id="KW-1185">Reference proteome</keyword>
<proteinExistence type="predicted"/>
<reference evidence="1 2" key="1">
    <citation type="submission" date="2018-10" db="EMBL/GenBank/DDBJ databases">
        <authorList>
            <person name="Chen W.-M."/>
        </authorList>
    </citation>
    <scope>NUCLEOTIDE SEQUENCE [LARGE SCALE GENOMIC DNA]</scope>
    <source>
        <strain evidence="1 2">H-5</strain>
    </source>
</reference>
<dbReference type="EMBL" id="RJVP01000002">
    <property type="protein sequence ID" value="ROH87072.1"/>
    <property type="molecule type" value="Genomic_DNA"/>
</dbReference>
<organism evidence="1 2">
    <name type="scientific">Pseudomethylobacillus aquaticus</name>
    <dbReference type="NCBI Taxonomy" id="2676064"/>
    <lineage>
        <taxon>Bacteria</taxon>
        <taxon>Pseudomonadati</taxon>
        <taxon>Pseudomonadota</taxon>
        <taxon>Betaproteobacteria</taxon>
        <taxon>Nitrosomonadales</taxon>
        <taxon>Methylophilaceae</taxon>
        <taxon>Pseudomethylobacillus</taxon>
    </lineage>
</organism>
<gene>
    <name evidence="1" type="ORF">ED236_05175</name>
</gene>
<evidence type="ECO:0000313" key="2">
    <source>
        <dbReference type="Proteomes" id="UP000275137"/>
    </source>
</evidence>
<accession>A0A3N0V3A4</accession>